<protein>
    <submittedName>
        <fullName evidence="1">Uncharacterized protein</fullName>
    </submittedName>
</protein>
<dbReference type="KEGG" id="ftj:FTUN_2983"/>
<evidence type="ECO:0000313" key="1">
    <source>
        <dbReference type="EMBL" id="QJW95434.1"/>
    </source>
</evidence>
<name>A0A6M5YPK2_9BACT</name>
<gene>
    <name evidence="1" type="ORF">FTUN_2983</name>
</gene>
<dbReference type="EMBL" id="CP053452">
    <property type="protein sequence ID" value="QJW95434.1"/>
    <property type="molecule type" value="Genomic_DNA"/>
</dbReference>
<evidence type="ECO:0000313" key="2">
    <source>
        <dbReference type="Proteomes" id="UP000503447"/>
    </source>
</evidence>
<accession>A0A6M5YPK2</accession>
<sequence>MWSLIVVITLRVMSAEVGRLSPTSKPPRSGDITRSVMTAILNRLRCFAPAS</sequence>
<proteinExistence type="predicted"/>
<reference evidence="2" key="1">
    <citation type="submission" date="2020-05" db="EMBL/GenBank/DDBJ databases">
        <title>Frigoriglobus tundricola gen. nov., sp. nov., a psychrotolerant cellulolytic planctomycete of the family Gemmataceae with two divergent copies of 16S rRNA gene.</title>
        <authorList>
            <person name="Kulichevskaya I.S."/>
            <person name="Ivanova A.A."/>
            <person name="Naumoff D.G."/>
            <person name="Beletsky A.V."/>
            <person name="Rijpstra W.I.C."/>
            <person name="Sinninghe Damste J.S."/>
            <person name="Mardanov A.V."/>
            <person name="Ravin N.V."/>
            <person name="Dedysh S.N."/>
        </authorList>
    </citation>
    <scope>NUCLEOTIDE SEQUENCE [LARGE SCALE GENOMIC DNA]</scope>
    <source>
        <strain evidence="2">PL17</strain>
    </source>
</reference>
<keyword evidence="2" id="KW-1185">Reference proteome</keyword>
<dbReference type="AlphaFoldDB" id="A0A6M5YPK2"/>
<dbReference type="Proteomes" id="UP000503447">
    <property type="component" value="Chromosome"/>
</dbReference>
<organism evidence="1 2">
    <name type="scientific">Frigoriglobus tundricola</name>
    <dbReference type="NCBI Taxonomy" id="2774151"/>
    <lineage>
        <taxon>Bacteria</taxon>
        <taxon>Pseudomonadati</taxon>
        <taxon>Planctomycetota</taxon>
        <taxon>Planctomycetia</taxon>
        <taxon>Gemmatales</taxon>
        <taxon>Gemmataceae</taxon>
        <taxon>Frigoriglobus</taxon>
    </lineage>
</organism>